<dbReference type="AlphaFoldDB" id="A0AAN7FCD5"/>
<dbReference type="EMBL" id="JAXUIC010000005">
    <property type="protein sequence ID" value="KAK4589161.1"/>
    <property type="molecule type" value="Genomic_DNA"/>
</dbReference>
<feature type="transmembrane region" description="Helical" evidence="1">
    <location>
        <begin position="42"/>
        <end position="61"/>
    </location>
</feature>
<proteinExistence type="predicted"/>
<evidence type="ECO:0000313" key="4">
    <source>
        <dbReference type="Proteomes" id="UP001324115"/>
    </source>
</evidence>
<evidence type="ECO:0008006" key="5">
    <source>
        <dbReference type="Google" id="ProtNLM"/>
    </source>
</evidence>
<evidence type="ECO:0000256" key="2">
    <source>
        <dbReference type="SAM" id="SignalP"/>
    </source>
</evidence>
<evidence type="ECO:0000313" key="3">
    <source>
        <dbReference type="EMBL" id="KAK4589161.1"/>
    </source>
</evidence>
<keyword evidence="2" id="KW-0732">Signal</keyword>
<organism evidence="3 4">
    <name type="scientific">Quercus rubra</name>
    <name type="common">Northern red oak</name>
    <name type="synonym">Quercus borealis</name>
    <dbReference type="NCBI Taxonomy" id="3512"/>
    <lineage>
        <taxon>Eukaryota</taxon>
        <taxon>Viridiplantae</taxon>
        <taxon>Streptophyta</taxon>
        <taxon>Embryophyta</taxon>
        <taxon>Tracheophyta</taxon>
        <taxon>Spermatophyta</taxon>
        <taxon>Magnoliopsida</taxon>
        <taxon>eudicotyledons</taxon>
        <taxon>Gunneridae</taxon>
        <taxon>Pentapetalae</taxon>
        <taxon>rosids</taxon>
        <taxon>fabids</taxon>
        <taxon>Fagales</taxon>
        <taxon>Fagaceae</taxon>
        <taxon>Quercus</taxon>
    </lineage>
</organism>
<keyword evidence="1" id="KW-1133">Transmembrane helix</keyword>
<sequence>MHIVFIFSLSMVLLIILACPIVNVDYHSFLTEHKYVCRYVILPSAVLLVLGAWISFGDWVIRKFKIM</sequence>
<accession>A0AAN7FCD5</accession>
<keyword evidence="1" id="KW-0472">Membrane</keyword>
<name>A0AAN7FCD5_QUERU</name>
<feature type="signal peptide" evidence="2">
    <location>
        <begin position="1"/>
        <end position="18"/>
    </location>
</feature>
<protein>
    <recommendedName>
        <fullName evidence="5">NADH dehydrogenase subunit 5</fullName>
    </recommendedName>
</protein>
<reference evidence="3 4" key="1">
    <citation type="journal article" date="2023" name="G3 (Bethesda)">
        <title>A haplotype-resolved chromosome-scale genome for Quercus rubra L. provides insights into the genetics of adaptive traits for red oak species.</title>
        <authorList>
            <person name="Kapoor B."/>
            <person name="Jenkins J."/>
            <person name="Schmutz J."/>
            <person name="Zhebentyayeva T."/>
            <person name="Kuelheim C."/>
            <person name="Coggeshall M."/>
            <person name="Heim C."/>
            <person name="Lasky J.R."/>
            <person name="Leites L."/>
            <person name="Islam-Faridi N."/>
            <person name="Romero-Severson J."/>
            <person name="DeLeo V.L."/>
            <person name="Lucas S.M."/>
            <person name="Lazic D."/>
            <person name="Gailing O."/>
            <person name="Carlson J."/>
            <person name="Staton M."/>
        </authorList>
    </citation>
    <scope>NUCLEOTIDE SEQUENCE [LARGE SCALE GENOMIC DNA]</scope>
    <source>
        <strain evidence="3">Pseudo-F2</strain>
    </source>
</reference>
<gene>
    <name evidence="3" type="ORF">RGQ29_019951</name>
</gene>
<comment type="caution">
    <text evidence="3">The sequence shown here is derived from an EMBL/GenBank/DDBJ whole genome shotgun (WGS) entry which is preliminary data.</text>
</comment>
<dbReference type="Proteomes" id="UP001324115">
    <property type="component" value="Unassembled WGS sequence"/>
</dbReference>
<evidence type="ECO:0000256" key="1">
    <source>
        <dbReference type="SAM" id="Phobius"/>
    </source>
</evidence>
<keyword evidence="4" id="KW-1185">Reference proteome</keyword>
<keyword evidence="1" id="KW-0812">Transmembrane</keyword>
<feature type="chain" id="PRO_5042956390" description="NADH dehydrogenase subunit 5" evidence="2">
    <location>
        <begin position="19"/>
        <end position="67"/>
    </location>
</feature>